<feature type="domain" description="HpcH/HpaI aldolase/citrate lyase" evidence="4">
    <location>
        <begin position="106"/>
        <end position="211"/>
    </location>
</feature>
<keyword evidence="6" id="KW-1185">Reference proteome</keyword>
<dbReference type="InterPro" id="IPR015813">
    <property type="entry name" value="Pyrv/PenolPyrv_kinase-like_dom"/>
</dbReference>
<feature type="domain" description="HpcH/HpaI aldolase/citrate lyase" evidence="4">
    <location>
        <begin position="11"/>
        <end position="96"/>
    </location>
</feature>
<dbReference type="RefSeq" id="WP_189034602.1">
    <property type="nucleotide sequence ID" value="NZ_BMNE01000013.1"/>
</dbReference>
<dbReference type="Proteomes" id="UP000658127">
    <property type="component" value="Unassembled WGS sequence"/>
</dbReference>
<dbReference type="InterPro" id="IPR011206">
    <property type="entry name" value="Citrate_lyase_beta/mcl1/mcl2"/>
</dbReference>
<evidence type="ECO:0000313" key="5">
    <source>
        <dbReference type="EMBL" id="GGN99721.1"/>
    </source>
</evidence>
<dbReference type="SUPFAM" id="SSF51621">
    <property type="entry name" value="Phosphoenolpyruvate/pyruvate domain"/>
    <property type="match status" value="1"/>
</dbReference>
<name>A0ABQ2L1W4_9NOCA</name>
<dbReference type="InterPro" id="IPR040442">
    <property type="entry name" value="Pyrv_kinase-like_dom_sf"/>
</dbReference>
<gene>
    <name evidence="5" type="primary">citE</name>
    <name evidence="5" type="ORF">GCM10011610_67950</name>
</gene>
<dbReference type="InterPro" id="IPR005000">
    <property type="entry name" value="Aldolase/citrate-lyase_domain"/>
</dbReference>
<accession>A0ABQ2L1W4</accession>
<sequence>MSAEPTGPVWLFCPADRPERFAKAAACADMVILDLEDGVGEDAKSAARESVRECRLDPARTIIRTNPLGSAHFEPDIGVIERTPFRQLMLPKAETGDIPPILGGYDIVALVETPAGVRQLDHIARSPTVIALMWGAEDLVAALGGSSSRHASGTYRDVAKHLRSATLLAAKAHGKLAVDGVYLDIPDLDGLAAESADAVASGFDIKVALHPTQVSVIADAYRPDLAELDWARRILGAAEHSRGVFAVDGAMVDAPILSQARRIVARADGARTGQR</sequence>
<dbReference type="Gene3D" id="3.20.20.60">
    <property type="entry name" value="Phosphoenolpyruvate-binding domains"/>
    <property type="match status" value="1"/>
</dbReference>
<keyword evidence="3" id="KW-0460">Magnesium</keyword>
<evidence type="ECO:0000256" key="3">
    <source>
        <dbReference type="ARBA" id="ARBA00022842"/>
    </source>
</evidence>
<comment type="caution">
    <text evidence="5">The sequence shown here is derived from an EMBL/GenBank/DDBJ whole genome shotgun (WGS) entry which is preliminary data.</text>
</comment>
<dbReference type="PANTHER" id="PTHR32308:SF10">
    <property type="entry name" value="CITRATE LYASE SUBUNIT BETA"/>
    <property type="match status" value="1"/>
</dbReference>
<evidence type="ECO:0000313" key="6">
    <source>
        <dbReference type="Proteomes" id="UP000658127"/>
    </source>
</evidence>
<protein>
    <submittedName>
        <fullName evidence="5">Citrate lyase subunit beta-like protein</fullName>
    </submittedName>
</protein>
<keyword evidence="2" id="KW-0479">Metal-binding</keyword>
<evidence type="ECO:0000256" key="1">
    <source>
        <dbReference type="ARBA" id="ARBA00001946"/>
    </source>
</evidence>
<organism evidence="5 6">
    <name type="scientific">Nocardia rhizosphaerihabitans</name>
    <dbReference type="NCBI Taxonomy" id="1691570"/>
    <lineage>
        <taxon>Bacteria</taxon>
        <taxon>Bacillati</taxon>
        <taxon>Actinomycetota</taxon>
        <taxon>Actinomycetes</taxon>
        <taxon>Mycobacteriales</taxon>
        <taxon>Nocardiaceae</taxon>
        <taxon>Nocardia</taxon>
    </lineage>
</organism>
<dbReference type="EMBL" id="BMNE01000013">
    <property type="protein sequence ID" value="GGN99721.1"/>
    <property type="molecule type" value="Genomic_DNA"/>
</dbReference>
<evidence type="ECO:0000259" key="4">
    <source>
        <dbReference type="Pfam" id="PF03328"/>
    </source>
</evidence>
<dbReference type="PANTHER" id="PTHR32308">
    <property type="entry name" value="LYASE BETA SUBUNIT, PUTATIVE (AFU_ORTHOLOGUE AFUA_4G13030)-RELATED"/>
    <property type="match status" value="1"/>
</dbReference>
<evidence type="ECO:0000256" key="2">
    <source>
        <dbReference type="ARBA" id="ARBA00022723"/>
    </source>
</evidence>
<proteinExistence type="predicted"/>
<reference evidence="6" key="1">
    <citation type="journal article" date="2019" name="Int. J. Syst. Evol. Microbiol.">
        <title>The Global Catalogue of Microorganisms (GCM) 10K type strain sequencing project: providing services to taxonomists for standard genome sequencing and annotation.</title>
        <authorList>
            <consortium name="The Broad Institute Genomics Platform"/>
            <consortium name="The Broad Institute Genome Sequencing Center for Infectious Disease"/>
            <person name="Wu L."/>
            <person name="Ma J."/>
        </authorList>
    </citation>
    <scope>NUCLEOTIDE SEQUENCE [LARGE SCALE GENOMIC DNA]</scope>
    <source>
        <strain evidence="6">CGMCC 4.7329</strain>
    </source>
</reference>
<dbReference type="Pfam" id="PF03328">
    <property type="entry name" value="HpcH_HpaI"/>
    <property type="match status" value="2"/>
</dbReference>
<dbReference type="PIRSF" id="PIRSF015582">
    <property type="entry name" value="Cit_lyase_B"/>
    <property type="match status" value="1"/>
</dbReference>
<comment type="cofactor">
    <cofactor evidence="1">
        <name>Mg(2+)</name>
        <dbReference type="ChEBI" id="CHEBI:18420"/>
    </cofactor>
</comment>